<comment type="caution">
    <text evidence="20">The sequence shown here is derived from an EMBL/GenBank/DDBJ whole genome shotgun (WGS) entry which is preliminary data.</text>
</comment>
<feature type="active site" description="Proton acceptor" evidence="15">
    <location>
        <position position="63"/>
    </location>
</feature>
<dbReference type="Proteomes" id="UP000257014">
    <property type="component" value="Unassembled WGS sequence"/>
</dbReference>
<evidence type="ECO:0000256" key="15">
    <source>
        <dbReference type="PIRSR" id="PIRSR600829-1"/>
    </source>
</evidence>
<feature type="transmembrane region" description="Helical" evidence="19">
    <location>
        <begin position="90"/>
        <end position="111"/>
    </location>
</feature>
<feature type="binding site" evidence="16">
    <location>
        <position position="63"/>
    </location>
    <ligand>
        <name>substrate</name>
    </ligand>
</feature>
<feature type="binding site" evidence="18">
    <location>
        <position position="22"/>
    </location>
    <ligand>
        <name>a divalent metal cation</name>
        <dbReference type="ChEBI" id="CHEBI:60240"/>
    </ligand>
</feature>
<dbReference type="PROSITE" id="PS01069">
    <property type="entry name" value="DAGK_PROKAR"/>
    <property type="match status" value="1"/>
</dbReference>
<comment type="cofactor">
    <cofactor evidence="18">
        <name>Mg(2+)</name>
        <dbReference type="ChEBI" id="CHEBI:18420"/>
    </cofactor>
    <text evidence="18">Mn(2+), Zn(2+), Cd(2+) and Co(2+) support activity to lesser extents.</text>
</comment>
<keyword evidence="11" id="KW-0443">Lipid metabolism</keyword>
<dbReference type="GO" id="GO:0005886">
    <property type="term" value="C:plasma membrane"/>
    <property type="evidence" value="ECO:0007669"/>
    <property type="project" value="UniProtKB-SubCell"/>
</dbReference>
<keyword evidence="7 17" id="KW-0547">Nucleotide-binding</keyword>
<evidence type="ECO:0000256" key="12">
    <source>
        <dbReference type="ARBA" id="ARBA00023136"/>
    </source>
</evidence>
<evidence type="ECO:0000256" key="2">
    <source>
        <dbReference type="ARBA" id="ARBA00005967"/>
    </source>
</evidence>
<reference evidence="20 21" key="1">
    <citation type="submission" date="2018-03" db="EMBL/GenBank/DDBJ databases">
        <authorList>
            <person name="Keele B.F."/>
        </authorList>
    </citation>
    <scope>NUCLEOTIDE SEQUENCE [LARGE SCALE GENOMIC DNA]</scope>
    <source>
        <strain evidence="20">ZCTH4_d</strain>
    </source>
</reference>
<dbReference type="Gene3D" id="1.10.287.3610">
    <property type="match status" value="1"/>
</dbReference>
<feature type="binding site" evidence="17">
    <location>
        <begin position="88"/>
        <end position="89"/>
    </location>
    <ligand>
        <name>ATP</name>
        <dbReference type="ChEBI" id="CHEBI:30616"/>
    </ligand>
</feature>
<evidence type="ECO:0000313" key="21">
    <source>
        <dbReference type="Proteomes" id="UP000257014"/>
    </source>
</evidence>
<feature type="binding site" evidence="17">
    <location>
        <position position="22"/>
    </location>
    <ligand>
        <name>ATP</name>
        <dbReference type="ChEBI" id="CHEBI:30616"/>
    </ligand>
</feature>
<dbReference type="InterPro" id="IPR033717">
    <property type="entry name" value="UDPK"/>
</dbReference>
<feature type="binding site" evidence="17">
    <location>
        <position position="70"/>
    </location>
    <ligand>
        <name>ATP</name>
        <dbReference type="ChEBI" id="CHEBI:30616"/>
    </ligand>
</feature>
<organism evidence="20 21">
    <name type="scientific">Caldibacillus debilis</name>
    <dbReference type="NCBI Taxonomy" id="301148"/>
    <lineage>
        <taxon>Bacteria</taxon>
        <taxon>Bacillati</taxon>
        <taxon>Bacillota</taxon>
        <taxon>Bacilli</taxon>
        <taxon>Bacillales</taxon>
        <taxon>Bacillaceae</taxon>
        <taxon>Caldibacillus</taxon>
    </lineage>
</organism>
<name>A0A3E0K142_9BACI</name>
<keyword evidence="14" id="KW-1208">Phospholipid metabolism</keyword>
<evidence type="ECO:0000256" key="14">
    <source>
        <dbReference type="ARBA" id="ARBA00023264"/>
    </source>
</evidence>
<evidence type="ECO:0000256" key="7">
    <source>
        <dbReference type="ARBA" id="ARBA00022741"/>
    </source>
</evidence>
<dbReference type="InterPro" id="IPR036945">
    <property type="entry name" value="DAGK_sf"/>
</dbReference>
<feature type="binding site" evidence="16">
    <location>
        <position position="3"/>
    </location>
    <ligand>
        <name>substrate</name>
    </ligand>
</feature>
<accession>A0A3E0K142</accession>
<comment type="similarity">
    <text evidence="2">Belongs to the bacterial diacylglycerol kinase family.</text>
</comment>
<sequence length="116" mass="12822">MKRIGRSFRFAWEGFHTSVKKETNLKIHLFVAAVVILFGFCLRISRLEWAVVLLTIGGMISLELVNTAIERVVDLLKPECHPLAKEAKDVAAASCLFFAVVSALVGAVIFLPKLLP</sequence>
<feature type="binding site" evidence="17">
    <location>
        <position position="3"/>
    </location>
    <ligand>
        <name>ATP</name>
        <dbReference type="ChEBI" id="CHEBI:30616"/>
    </ligand>
</feature>
<evidence type="ECO:0000313" key="20">
    <source>
        <dbReference type="EMBL" id="REJ26160.1"/>
    </source>
</evidence>
<dbReference type="AlphaFoldDB" id="A0A3E0K142"/>
<keyword evidence="8 20" id="KW-0418">Kinase</keyword>
<evidence type="ECO:0000256" key="17">
    <source>
        <dbReference type="PIRSR" id="PIRSR600829-3"/>
    </source>
</evidence>
<evidence type="ECO:0000256" key="11">
    <source>
        <dbReference type="ARBA" id="ARBA00023098"/>
    </source>
</evidence>
<keyword evidence="18" id="KW-0460">Magnesium</keyword>
<feature type="binding site" evidence="18">
    <location>
        <position position="70"/>
    </location>
    <ligand>
        <name>a divalent metal cation</name>
        <dbReference type="ChEBI" id="CHEBI:60240"/>
    </ligand>
</feature>
<evidence type="ECO:0000256" key="3">
    <source>
        <dbReference type="ARBA" id="ARBA00022475"/>
    </source>
</evidence>
<dbReference type="EMBL" id="QEWE01000028">
    <property type="protein sequence ID" value="REJ26160.1"/>
    <property type="molecule type" value="Genomic_DNA"/>
</dbReference>
<keyword evidence="6 19" id="KW-0812">Transmembrane</keyword>
<dbReference type="GO" id="GO:0046872">
    <property type="term" value="F:metal ion binding"/>
    <property type="evidence" value="ECO:0007669"/>
    <property type="project" value="UniProtKB-KW"/>
</dbReference>
<feature type="transmembrane region" description="Helical" evidence="19">
    <location>
        <begin position="27"/>
        <end position="45"/>
    </location>
</feature>
<comment type="subcellular location">
    <subcellularLocation>
        <location evidence="1">Cell membrane</location>
        <topology evidence="1">Multi-pass membrane protein</topology>
    </subcellularLocation>
</comment>
<evidence type="ECO:0000256" key="10">
    <source>
        <dbReference type="ARBA" id="ARBA00022989"/>
    </source>
</evidence>
<dbReference type="CDD" id="cd14265">
    <property type="entry name" value="UDPK_IM_like"/>
    <property type="match status" value="1"/>
</dbReference>
<evidence type="ECO:0000256" key="18">
    <source>
        <dbReference type="PIRSR" id="PIRSR600829-4"/>
    </source>
</evidence>
<evidence type="ECO:0000256" key="6">
    <source>
        <dbReference type="ARBA" id="ARBA00022692"/>
    </source>
</evidence>
<evidence type="ECO:0000256" key="13">
    <source>
        <dbReference type="ARBA" id="ARBA00023209"/>
    </source>
</evidence>
<evidence type="ECO:0000256" key="1">
    <source>
        <dbReference type="ARBA" id="ARBA00004651"/>
    </source>
</evidence>
<evidence type="ECO:0000256" key="16">
    <source>
        <dbReference type="PIRSR" id="PIRSR600829-2"/>
    </source>
</evidence>
<evidence type="ECO:0000256" key="5">
    <source>
        <dbReference type="ARBA" id="ARBA00022679"/>
    </source>
</evidence>
<keyword evidence="10 19" id="KW-1133">Transmembrane helix</keyword>
<keyword evidence="13" id="KW-0594">Phospholipid biosynthesis</keyword>
<dbReference type="GO" id="GO:0016301">
    <property type="term" value="F:kinase activity"/>
    <property type="evidence" value="ECO:0007669"/>
    <property type="project" value="UniProtKB-KW"/>
</dbReference>
<dbReference type="Pfam" id="PF01219">
    <property type="entry name" value="DAGK_prokar"/>
    <property type="match status" value="1"/>
</dbReference>
<feature type="binding site" evidence="17">
    <location>
        <begin position="79"/>
        <end position="81"/>
    </location>
    <ligand>
        <name>ATP</name>
        <dbReference type="ChEBI" id="CHEBI:30616"/>
    </ligand>
</feature>
<keyword evidence="9 17" id="KW-0067">ATP-binding</keyword>
<dbReference type="GO" id="GO:0005524">
    <property type="term" value="F:ATP binding"/>
    <property type="evidence" value="ECO:0007669"/>
    <property type="project" value="UniProtKB-KW"/>
</dbReference>
<keyword evidence="12 19" id="KW-0472">Membrane</keyword>
<dbReference type="PANTHER" id="PTHR34299">
    <property type="entry name" value="DIACYLGLYCEROL KINASE"/>
    <property type="match status" value="1"/>
</dbReference>
<dbReference type="InterPro" id="IPR000829">
    <property type="entry name" value="DAGK"/>
</dbReference>
<dbReference type="GO" id="GO:0008654">
    <property type="term" value="P:phospholipid biosynthetic process"/>
    <property type="evidence" value="ECO:0007669"/>
    <property type="project" value="UniProtKB-KW"/>
</dbReference>
<evidence type="ECO:0000256" key="9">
    <source>
        <dbReference type="ARBA" id="ARBA00022840"/>
    </source>
</evidence>
<dbReference type="OrthoDB" id="9789934at2"/>
<keyword evidence="4" id="KW-0444">Lipid biosynthesis</keyword>
<keyword evidence="5" id="KW-0808">Transferase</keyword>
<dbReference type="PANTHER" id="PTHR34299:SF1">
    <property type="entry name" value="DIACYLGLYCEROL KINASE"/>
    <property type="match status" value="1"/>
</dbReference>
<protein>
    <submittedName>
        <fullName evidence="20">UDP kinase</fullName>
    </submittedName>
</protein>
<proteinExistence type="inferred from homology"/>
<evidence type="ECO:0000256" key="8">
    <source>
        <dbReference type="ARBA" id="ARBA00022777"/>
    </source>
</evidence>
<evidence type="ECO:0000256" key="19">
    <source>
        <dbReference type="SAM" id="Phobius"/>
    </source>
</evidence>
<keyword evidence="18" id="KW-0479">Metal-binding</keyword>
<evidence type="ECO:0000256" key="4">
    <source>
        <dbReference type="ARBA" id="ARBA00022516"/>
    </source>
</evidence>
<gene>
    <name evidence="20" type="ORF">C6P37_14070</name>
</gene>
<feature type="transmembrane region" description="Helical" evidence="19">
    <location>
        <begin position="51"/>
        <end position="69"/>
    </location>
</feature>
<keyword evidence="3" id="KW-1003">Cell membrane</keyword>